<dbReference type="AlphaFoldDB" id="A0A382VYB4"/>
<sequence>MATPARRAIVVGMDGASMELVKNMADAGHMPNVRTLMRQGVWRPMVGVFPTLTPPGWTALSTGSWPGTHGVMDFGIHIPGRRLDDTEWGINTELCQSEYIWNTFERGGKKPILVKWEMSWPPTVRSGVQEE</sequence>
<dbReference type="EMBL" id="UINC01155569">
    <property type="protein sequence ID" value="SVD51497.1"/>
    <property type="molecule type" value="Genomic_DNA"/>
</dbReference>
<dbReference type="SUPFAM" id="SSF53649">
    <property type="entry name" value="Alkaline phosphatase-like"/>
    <property type="match status" value="1"/>
</dbReference>
<name>A0A382VYB4_9ZZZZ</name>
<reference evidence="1" key="1">
    <citation type="submission" date="2018-05" db="EMBL/GenBank/DDBJ databases">
        <authorList>
            <person name="Lanie J.A."/>
            <person name="Ng W.-L."/>
            <person name="Kazmierczak K.M."/>
            <person name="Andrzejewski T.M."/>
            <person name="Davidsen T.M."/>
            <person name="Wayne K.J."/>
            <person name="Tettelin H."/>
            <person name="Glass J.I."/>
            <person name="Rusch D."/>
            <person name="Podicherti R."/>
            <person name="Tsui H.-C.T."/>
            <person name="Winkler M.E."/>
        </authorList>
    </citation>
    <scope>NUCLEOTIDE SEQUENCE</scope>
</reference>
<dbReference type="GO" id="GO:0016787">
    <property type="term" value="F:hydrolase activity"/>
    <property type="evidence" value="ECO:0007669"/>
    <property type="project" value="UniProtKB-ARBA"/>
</dbReference>
<dbReference type="InterPro" id="IPR017850">
    <property type="entry name" value="Alkaline_phosphatase_core_sf"/>
</dbReference>
<evidence type="ECO:0008006" key="2">
    <source>
        <dbReference type="Google" id="ProtNLM"/>
    </source>
</evidence>
<protein>
    <recommendedName>
        <fullName evidence="2">Nucleotide pyrophosphatase</fullName>
    </recommendedName>
</protein>
<gene>
    <name evidence="1" type="ORF">METZ01_LOCUS404351</name>
</gene>
<evidence type="ECO:0000313" key="1">
    <source>
        <dbReference type="EMBL" id="SVD51497.1"/>
    </source>
</evidence>
<dbReference type="PANTHER" id="PTHR10151:SF120">
    <property type="entry name" value="BIS(5'-ADENOSYL)-TRIPHOSPHATASE"/>
    <property type="match status" value="1"/>
</dbReference>
<dbReference type="Pfam" id="PF01663">
    <property type="entry name" value="Phosphodiest"/>
    <property type="match status" value="1"/>
</dbReference>
<proteinExistence type="predicted"/>
<dbReference type="Gene3D" id="3.40.720.10">
    <property type="entry name" value="Alkaline Phosphatase, subunit A"/>
    <property type="match status" value="1"/>
</dbReference>
<dbReference type="PANTHER" id="PTHR10151">
    <property type="entry name" value="ECTONUCLEOTIDE PYROPHOSPHATASE/PHOSPHODIESTERASE"/>
    <property type="match status" value="1"/>
</dbReference>
<feature type="non-terminal residue" evidence="1">
    <location>
        <position position="131"/>
    </location>
</feature>
<organism evidence="1">
    <name type="scientific">marine metagenome</name>
    <dbReference type="NCBI Taxonomy" id="408172"/>
    <lineage>
        <taxon>unclassified sequences</taxon>
        <taxon>metagenomes</taxon>
        <taxon>ecological metagenomes</taxon>
    </lineage>
</organism>
<accession>A0A382VYB4</accession>
<dbReference type="InterPro" id="IPR002591">
    <property type="entry name" value="Phosphodiest/P_Trfase"/>
</dbReference>